<dbReference type="KEGG" id="gdi:GDI1653"/>
<feature type="region of interest" description="Disordered" evidence="1">
    <location>
        <begin position="165"/>
        <end position="194"/>
    </location>
</feature>
<dbReference type="EMBL" id="AM889285">
    <property type="protein sequence ID" value="CAP55596.1"/>
    <property type="molecule type" value="Genomic_DNA"/>
</dbReference>
<sequence>MPRLVAARVGVRRPRAPVPKGGITPVLGHHRLEILLDRCRLAPFSGRRRPPRRPVGGFRAHIDAAATDRIGIKIDRPHRGGAVCQLTRRKRVHHGIARRRVRRMSDETSLRQRHSLVQVWPRRCRTSGSASTEQHARNQRAKGTRPHRGLTAGTTAFAHLAILRPNHDRARNPITRVRHRNRPLRRRSGTTAES</sequence>
<organism evidence="2 3">
    <name type="scientific">Gluconacetobacter diazotrophicus (strain ATCC 49037 / DSM 5601 / CCUG 37298 / CIP 103539 / LMG 7603 / PAl5)</name>
    <dbReference type="NCBI Taxonomy" id="272568"/>
    <lineage>
        <taxon>Bacteria</taxon>
        <taxon>Pseudomonadati</taxon>
        <taxon>Pseudomonadota</taxon>
        <taxon>Alphaproteobacteria</taxon>
        <taxon>Acetobacterales</taxon>
        <taxon>Acetobacteraceae</taxon>
        <taxon>Gluconacetobacter</taxon>
    </lineage>
</organism>
<gene>
    <name evidence="2" type="ordered locus">GDI1653</name>
</gene>
<protein>
    <submittedName>
        <fullName evidence="2">Uncharacterized protein</fullName>
    </submittedName>
</protein>
<name>A9HH57_GLUDA</name>
<dbReference type="AlphaFoldDB" id="A9HH57"/>
<keyword evidence="3" id="KW-1185">Reference proteome</keyword>
<feature type="region of interest" description="Disordered" evidence="1">
    <location>
        <begin position="124"/>
        <end position="150"/>
    </location>
</feature>
<reference evidence="2 3" key="1">
    <citation type="journal article" date="2009" name="BMC Genomics">
        <title>Complete genome sequence of the sugarcane nitrogen-fixing endophyte Gluconacetobacter diazotrophicus Pal5.</title>
        <authorList>
            <person name="Bertalan M."/>
            <person name="Albano R."/>
            <person name="Padua V."/>
            <person name="Rouws L."/>
            <person name="Rojas C."/>
            <person name="Hemerly A."/>
            <person name="Teixeira K."/>
            <person name="Schwab S."/>
            <person name="Araujo J."/>
            <person name="Oliveira A."/>
            <person name="Franca L."/>
            <person name="Magalhaes V."/>
            <person name="Alqueres S."/>
            <person name="Cardoso A."/>
            <person name="Almeida W."/>
            <person name="Loureiro M.M."/>
            <person name="Nogueira E."/>
            <person name="Cidade D."/>
            <person name="Oliveira D."/>
            <person name="Simao T."/>
            <person name="Macedo J."/>
            <person name="Valadao A."/>
            <person name="Dreschsel M."/>
            <person name="Freitas F."/>
            <person name="Vidal M."/>
            <person name="Guedes H."/>
            <person name="Rodrigues E."/>
            <person name="Meneses C."/>
            <person name="Brioso P."/>
            <person name="Pozzer L."/>
            <person name="Figueiredo D."/>
            <person name="Montano H."/>
            <person name="Junior J."/>
            <person name="Filho G."/>
            <person name="Flores V."/>
            <person name="Ferreira B."/>
            <person name="Branco A."/>
            <person name="Gonzalez P."/>
            <person name="Guillobel H."/>
            <person name="Lemos M."/>
            <person name="Seibel L."/>
            <person name="Macedo J."/>
            <person name="Alves-Ferreira M."/>
            <person name="Sachetto-Martins G."/>
            <person name="Coelho A."/>
            <person name="Santos E."/>
            <person name="Amaral G."/>
            <person name="Neves A."/>
            <person name="Pacheco A.B."/>
            <person name="Carvalho D."/>
            <person name="Lery L."/>
            <person name="Bisch P."/>
            <person name="Rossle S.C."/>
            <person name="Urmenyi T."/>
            <person name="Kruger W.V."/>
            <person name="Martins O."/>
            <person name="Baldani J.I."/>
            <person name="Ferreira P.C."/>
        </authorList>
    </citation>
    <scope>NUCLEOTIDE SEQUENCE [LARGE SCALE GENOMIC DNA]</scope>
    <source>
        <strain evidence="3">ATCC 49037 / DSM 5601 / CCUG 37298 / CIP 103539 / LMG 7603 / PAl5</strain>
    </source>
</reference>
<feature type="compositionally biased region" description="Basic residues" evidence="1">
    <location>
        <begin position="176"/>
        <end position="188"/>
    </location>
</feature>
<evidence type="ECO:0000313" key="2">
    <source>
        <dbReference type="EMBL" id="CAP55596.1"/>
    </source>
</evidence>
<evidence type="ECO:0000313" key="3">
    <source>
        <dbReference type="Proteomes" id="UP000001176"/>
    </source>
</evidence>
<proteinExistence type="predicted"/>
<feature type="compositionally biased region" description="Basic residues" evidence="1">
    <location>
        <begin position="137"/>
        <end position="148"/>
    </location>
</feature>
<accession>A9HH57</accession>
<dbReference type="Proteomes" id="UP000001176">
    <property type="component" value="Chromosome"/>
</dbReference>
<evidence type="ECO:0000256" key="1">
    <source>
        <dbReference type="SAM" id="MobiDB-lite"/>
    </source>
</evidence>